<keyword evidence="2" id="KW-1185">Reference proteome</keyword>
<evidence type="ECO:0000313" key="2">
    <source>
        <dbReference type="Proteomes" id="UP000805704"/>
    </source>
</evidence>
<dbReference type="EMBL" id="CM024801">
    <property type="protein sequence ID" value="KAG8011945.1"/>
    <property type="molecule type" value="Genomic_DNA"/>
</dbReference>
<evidence type="ECO:0000313" key="1">
    <source>
        <dbReference type="EMBL" id="KAG8011945.1"/>
    </source>
</evidence>
<dbReference type="Proteomes" id="UP000805704">
    <property type="component" value="Chromosome 13"/>
</dbReference>
<comment type="caution">
    <text evidence="1">The sequence shown here is derived from an EMBL/GenBank/DDBJ whole genome shotgun (WGS) entry which is preliminary data.</text>
</comment>
<protein>
    <submittedName>
        <fullName evidence="1">Perforin-1</fullName>
    </submittedName>
</protein>
<accession>A0ACB7FBT7</accession>
<organism evidence="1 2">
    <name type="scientific">Nibea albiflora</name>
    <name type="common">Yellow drum</name>
    <name type="synonym">Corvina albiflora</name>
    <dbReference type="NCBI Taxonomy" id="240163"/>
    <lineage>
        <taxon>Eukaryota</taxon>
        <taxon>Metazoa</taxon>
        <taxon>Chordata</taxon>
        <taxon>Craniata</taxon>
        <taxon>Vertebrata</taxon>
        <taxon>Euteleostomi</taxon>
        <taxon>Actinopterygii</taxon>
        <taxon>Neopterygii</taxon>
        <taxon>Teleostei</taxon>
        <taxon>Neoteleostei</taxon>
        <taxon>Acanthomorphata</taxon>
        <taxon>Eupercaria</taxon>
        <taxon>Sciaenidae</taxon>
        <taxon>Nibea</taxon>
    </lineage>
</organism>
<proteinExistence type="predicted"/>
<gene>
    <name evidence="1" type="primary">PRF1.12</name>
    <name evidence="1" type="ORF">GBF38_004345</name>
</gene>
<reference evidence="1" key="1">
    <citation type="submission" date="2020-04" db="EMBL/GenBank/DDBJ databases">
        <title>A chromosome-scale assembly and high-density genetic map of the yellow drum (Nibea albiflora) genome.</title>
        <authorList>
            <person name="Xu D."/>
            <person name="Zhang W."/>
            <person name="Chen R."/>
            <person name="Tan P."/>
            <person name="Wang L."/>
            <person name="Song H."/>
            <person name="Tian L."/>
            <person name="Zhu Q."/>
            <person name="Wang B."/>
        </authorList>
    </citation>
    <scope>NUCLEOTIDE SEQUENCE</scope>
    <source>
        <strain evidence="1">ZJHYS-2018</strain>
    </source>
</reference>
<name>A0ACB7FBT7_NIBAL</name>
<sequence length="569" mass="64031">MQAAGYQRSNLVLFTLTSVVMLELCRVQGCRTGSWSECEKAPFVPGHNLAGEGFDVVRMRRTGAYVINVKGHTADNHTCTLCPNRFQQGQVKTVELVMLQSVHAFPSFVFCHNSFDCFLPPPASHSTSCLFSPPPQIQRLPAAVLDWRPFSRCSKQLSSALHHSVDSLLRSSNSLVNNNWGLGLSLENIGNAVLGGSRSDLAKFARSQHSVDKATFAIHEISCTYYSYRLADHPQLSAEFTKHLKRLPQTFNSSQDRALYRRLIDTYGTHYIHQVQLGGKVRRITAFRTCLATLKGFSESDVKNCLNAELKVALGFLPGNVSFSNKCDNLLKGNMSMGFYQGFMTHKIEVIGGERYFPDILYQQDPSEAYHSWMNSLHNNPDVVSYAIFPLHHLVDDPQISANLRNTVTQYIKENQLKEDQFGFKNCSPTPNLDHNCCPLRAGRGTLRLVIHRAAGLRADTFTKTDAYVKIFYNGMYEETETVMDNNDPVWNVTYGFGSVELGQQLRFEVWDRDVLYNDVAGKCVVYPERGTHSLSCQLNKGVLYFTYTVKCDAHLTGFRCGRYSPNAE</sequence>